<reference evidence="2 3" key="1">
    <citation type="submission" date="2023-05" db="EMBL/GenBank/DDBJ databases">
        <title>Sequencing and Assembly of Streptomyces sp. NP73.</title>
        <authorList>
            <person name="Konwar A.N."/>
            <person name="Saikia K."/>
            <person name="Thakur D."/>
        </authorList>
    </citation>
    <scope>NUCLEOTIDE SEQUENCE [LARGE SCALE GENOMIC DNA]</scope>
    <source>
        <strain evidence="2 3">NP73</strain>
    </source>
</reference>
<proteinExistence type="predicted"/>
<evidence type="ECO:0000313" key="2">
    <source>
        <dbReference type="EMBL" id="MDK9498779.1"/>
    </source>
</evidence>
<accession>A0ABT7GZW2</accession>
<sequence length="40" mass="4551">MSDTEISRRLGISAHTVRDHLKKAFDKTGTNSRGRLLRLL</sequence>
<comment type="caution">
    <text evidence="2">The sequence shown here is derived from an EMBL/GenBank/DDBJ whole genome shotgun (WGS) entry which is preliminary data.</text>
</comment>
<evidence type="ECO:0000313" key="3">
    <source>
        <dbReference type="Proteomes" id="UP001223390"/>
    </source>
</evidence>
<dbReference type="InterPro" id="IPR016032">
    <property type="entry name" value="Sig_transdc_resp-reg_C-effctor"/>
</dbReference>
<feature type="domain" description="HTH luxR-type" evidence="1">
    <location>
        <begin position="1"/>
        <end position="40"/>
    </location>
</feature>
<protein>
    <submittedName>
        <fullName evidence="2">LuxR C-terminal-related transcriptional regulator</fullName>
    </submittedName>
</protein>
<name>A0ABT7GZW2_9ACTN</name>
<dbReference type="Proteomes" id="UP001223390">
    <property type="component" value="Unassembled WGS sequence"/>
</dbReference>
<dbReference type="EMBL" id="JASITI010000034">
    <property type="protein sequence ID" value="MDK9498779.1"/>
    <property type="molecule type" value="Genomic_DNA"/>
</dbReference>
<dbReference type="Pfam" id="PF00196">
    <property type="entry name" value="GerE"/>
    <property type="match status" value="1"/>
</dbReference>
<gene>
    <name evidence="2" type="ORF">QEZ40_003984</name>
</gene>
<dbReference type="Gene3D" id="1.10.10.10">
    <property type="entry name" value="Winged helix-like DNA-binding domain superfamily/Winged helix DNA-binding domain"/>
    <property type="match status" value="1"/>
</dbReference>
<dbReference type="SUPFAM" id="SSF46894">
    <property type="entry name" value="C-terminal effector domain of the bipartite response regulators"/>
    <property type="match status" value="1"/>
</dbReference>
<keyword evidence="3" id="KW-1185">Reference proteome</keyword>
<organism evidence="2 3">
    <name type="scientific">Streptomyces katrae</name>
    <dbReference type="NCBI Taxonomy" id="68223"/>
    <lineage>
        <taxon>Bacteria</taxon>
        <taxon>Bacillati</taxon>
        <taxon>Actinomycetota</taxon>
        <taxon>Actinomycetes</taxon>
        <taxon>Kitasatosporales</taxon>
        <taxon>Streptomycetaceae</taxon>
        <taxon>Streptomyces</taxon>
    </lineage>
</organism>
<dbReference type="RefSeq" id="WP_285344885.1">
    <property type="nucleotide sequence ID" value="NZ_JASITI010000034.1"/>
</dbReference>
<dbReference type="InterPro" id="IPR036388">
    <property type="entry name" value="WH-like_DNA-bd_sf"/>
</dbReference>
<evidence type="ECO:0000259" key="1">
    <source>
        <dbReference type="PROSITE" id="PS50043"/>
    </source>
</evidence>
<dbReference type="PROSITE" id="PS50043">
    <property type="entry name" value="HTH_LUXR_2"/>
    <property type="match status" value="1"/>
</dbReference>
<dbReference type="InterPro" id="IPR000792">
    <property type="entry name" value="Tscrpt_reg_LuxR_C"/>
</dbReference>